<dbReference type="EMBL" id="FMJD01000008">
    <property type="protein sequence ID" value="SCM77545.1"/>
    <property type="molecule type" value="Genomic_DNA"/>
</dbReference>
<accession>A0A212LJ14</accession>
<reference evidence="1" key="1">
    <citation type="submission" date="2016-08" db="EMBL/GenBank/DDBJ databases">
        <authorList>
            <person name="Seilhamer J.J."/>
        </authorList>
    </citation>
    <scope>NUCLEOTIDE SEQUENCE</scope>
    <source>
        <strain evidence="1">86</strain>
    </source>
</reference>
<sequence length="79" mass="8514">MSNASAIKLVALLVSHRNSTSTVCILNKPLTLEGVAKAIVPPLFVMPCEGAIDPFGWRCPKHSSAPCRWSLHDVSETGR</sequence>
<organism evidence="1">
    <name type="scientific">uncultured Pleomorphomonas sp</name>
    <dbReference type="NCBI Taxonomy" id="442121"/>
    <lineage>
        <taxon>Bacteria</taxon>
        <taxon>Pseudomonadati</taxon>
        <taxon>Pseudomonadota</taxon>
        <taxon>Alphaproteobacteria</taxon>
        <taxon>Hyphomicrobiales</taxon>
        <taxon>Pleomorphomonadaceae</taxon>
        <taxon>Pleomorphomonas</taxon>
        <taxon>environmental samples</taxon>
    </lineage>
</organism>
<gene>
    <name evidence="1" type="ORF">KL86PLE_41350</name>
</gene>
<evidence type="ECO:0000313" key="1">
    <source>
        <dbReference type="EMBL" id="SCM77545.1"/>
    </source>
</evidence>
<dbReference type="AlphaFoldDB" id="A0A212LJ14"/>
<name>A0A212LJ14_9HYPH</name>
<proteinExistence type="predicted"/>
<protein>
    <submittedName>
        <fullName evidence="1">Uncharacterized protein</fullName>
    </submittedName>
</protein>